<dbReference type="SUPFAM" id="SSF53335">
    <property type="entry name" value="S-adenosyl-L-methionine-dependent methyltransferases"/>
    <property type="match status" value="1"/>
</dbReference>
<dbReference type="RefSeq" id="WP_301664933.1">
    <property type="nucleotide sequence ID" value="NZ_VCYH01000009.1"/>
</dbReference>
<organism evidence="2 3">
    <name type="scientific">Methanoculleus frigidifontis</name>
    <dbReference type="NCBI Taxonomy" id="2584085"/>
    <lineage>
        <taxon>Archaea</taxon>
        <taxon>Methanobacteriati</taxon>
        <taxon>Methanobacteriota</taxon>
        <taxon>Stenosarchaea group</taxon>
        <taxon>Methanomicrobia</taxon>
        <taxon>Methanomicrobiales</taxon>
        <taxon>Methanomicrobiaceae</taxon>
        <taxon>Methanoculleus</taxon>
    </lineage>
</organism>
<proteinExistence type="predicted"/>
<protein>
    <recommendedName>
        <fullName evidence="1">DUF8157 domain-containing protein</fullName>
    </recommendedName>
</protein>
<gene>
    <name evidence="2" type="ORF">FGU65_12795</name>
</gene>
<evidence type="ECO:0000313" key="2">
    <source>
        <dbReference type="EMBL" id="MDN7025747.1"/>
    </source>
</evidence>
<comment type="caution">
    <text evidence="2">The sequence shown here is derived from an EMBL/GenBank/DDBJ whole genome shotgun (WGS) entry which is preliminary data.</text>
</comment>
<dbReference type="Proteomes" id="UP001168338">
    <property type="component" value="Unassembled WGS sequence"/>
</dbReference>
<name>A0ABT8MCS6_9EURY</name>
<dbReference type="CDD" id="cd02440">
    <property type="entry name" value="AdoMet_MTases"/>
    <property type="match status" value="1"/>
</dbReference>
<dbReference type="InterPro" id="IPR058959">
    <property type="entry name" value="DUF8157_C"/>
</dbReference>
<dbReference type="EMBL" id="VCYH01000009">
    <property type="protein sequence ID" value="MDN7025747.1"/>
    <property type="molecule type" value="Genomic_DNA"/>
</dbReference>
<accession>A0ABT8MCS6</accession>
<dbReference type="InterPro" id="IPR029063">
    <property type="entry name" value="SAM-dependent_MTases_sf"/>
</dbReference>
<evidence type="ECO:0000259" key="1">
    <source>
        <dbReference type="Pfam" id="PF26487"/>
    </source>
</evidence>
<dbReference type="Pfam" id="PF26487">
    <property type="entry name" value="DUF8157_C"/>
    <property type="match status" value="1"/>
</dbReference>
<reference evidence="2" key="1">
    <citation type="submission" date="2019-05" db="EMBL/GenBank/DDBJ databases">
        <title>Methanoculleus sp. FWC-SCC1, a methanogenic archaeon isolated from deep marine cold seep.</title>
        <authorList>
            <person name="Chen Y.-W."/>
            <person name="Chen S.-C."/>
            <person name="Teng N.-H."/>
            <person name="Lai M.-C."/>
        </authorList>
    </citation>
    <scope>NUCLEOTIDE SEQUENCE</scope>
    <source>
        <strain evidence="2">FWC-SCC1</strain>
    </source>
</reference>
<evidence type="ECO:0000313" key="3">
    <source>
        <dbReference type="Proteomes" id="UP001168338"/>
    </source>
</evidence>
<feature type="domain" description="DUF8157" evidence="1">
    <location>
        <begin position="400"/>
        <end position="493"/>
    </location>
</feature>
<keyword evidence="3" id="KW-1185">Reference proteome</keyword>
<sequence length="502" mass="56214">MSEQDVIATLKHFAGRKPVFRLSEVKQSLADERPIPELAAAIEPLLPDLDLTLHARDGDYDLVRLPAPQPLRPVDDARQRQEVFLRSPAVPDTMQRLLEAYIEKKTGKPWDDPVVLDRLRNAIVAQKSRYWKEKSVSYKKGYHVLGYLAYHAPVYLVQFEHILWQLMEDGLLKDRMRVLDVGSGPGMVPLALIDLLGRIGGGEAHLFAVERSEENIEAYSALVPPAAEAAGVRVTVEQPIGADLRSLSMDEIPDRIDLMVFSNVLSELRQMTVDERADLLARLAGRLADDGTIVVIEPADLANSTMLRRTVRAALDRGLTVYRPCSFIWGTPCSPARCWTFEQKGDIRPPRLMRRLAEGPEAYRFKNTDIKYSSAVLRKDQRTHCDYRVPPQAKFARLSQLRRHRNRRINVVAAVMSGNLGGAGSEVYKICDGTAASPAYAVVPGYLKGESREVLQQTPYGGIVQFYGVTVRYNKEHDAYNLVVQPETRIERVSADSGADSC</sequence>
<dbReference type="Gene3D" id="3.40.50.150">
    <property type="entry name" value="Vaccinia Virus protein VP39"/>
    <property type="match status" value="1"/>
</dbReference>